<dbReference type="RefSeq" id="WP_069911272.1">
    <property type="nucleotide sequence ID" value="NZ_LAJE02000285.1"/>
</dbReference>
<feature type="compositionally biased region" description="Basic and acidic residues" evidence="1">
    <location>
        <begin position="46"/>
        <end position="63"/>
    </location>
</feature>
<proteinExistence type="predicted"/>
<organism evidence="2 3">
    <name type="scientific">Devosia insulae DS-56</name>
    <dbReference type="NCBI Taxonomy" id="1116389"/>
    <lineage>
        <taxon>Bacteria</taxon>
        <taxon>Pseudomonadati</taxon>
        <taxon>Pseudomonadota</taxon>
        <taxon>Alphaproteobacteria</taxon>
        <taxon>Hyphomicrobiales</taxon>
        <taxon>Devosiaceae</taxon>
        <taxon>Devosia</taxon>
    </lineage>
</organism>
<reference evidence="2 3" key="1">
    <citation type="journal article" date="2015" name="Genome Announc.">
        <title>Genome Assemblies of Three Soil-Associated Devosia species: D. insulae, D. limi, and D. soli.</title>
        <authorList>
            <person name="Hassan Y.I."/>
            <person name="Lepp D."/>
            <person name="Zhou T."/>
        </authorList>
    </citation>
    <scope>NUCLEOTIDE SEQUENCE [LARGE SCALE GENOMIC DNA]</scope>
    <source>
        <strain evidence="2 3">DS-56</strain>
    </source>
</reference>
<dbReference type="InterPro" id="IPR025227">
    <property type="entry name" value="DUF4169"/>
</dbReference>
<sequence length="63" mass="7012">MADILSLSKARKAKARVAKEQVAAENRIKFGRSKAERQLETAQDALHTRRIDAHLRNPDGSEG</sequence>
<protein>
    <recommendedName>
        <fullName evidence="4">DUF4169 domain-containing protein</fullName>
    </recommendedName>
</protein>
<dbReference type="OrthoDB" id="7173889at2"/>
<evidence type="ECO:0000256" key="1">
    <source>
        <dbReference type="SAM" id="MobiDB-lite"/>
    </source>
</evidence>
<dbReference type="Proteomes" id="UP000095463">
    <property type="component" value="Unassembled WGS sequence"/>
</dbReference>
<evidence type="ECO:0008006" key="4">
    <source>
        <dbReference type="Google" id="ProtNLM"/>
    </source>
</evidence>
<evidence type="ECO:0000313" key="3">
    <source>
        <dbReference type="Proteomes" id="UP000095463"/>
    </source>
</evidence>
<name>A0A1E5XL80_9HYPH</name>
<evidence type="ECO:0000313" key="2">
    <source>
        <dbReference type="EMBL" id="OEO29361.1"/>
    </source>
</evidence>
<dbReference type="Pfam" id="PF13770">
    <property type="entry name" value="DUF4169"/>
    <property type="match status" value="1"/>
</dbReference>
<accession>A0A1E5XL80</accession>
<comment type="caution">
    <text evidence="2">The sequence shown here is derived from an EMBL/GenBank/DDBJ whole genome shotgun (WGS) entry which is preliminary data.</text>
</comment>
<gene>
    <name evidence="2" type="ORF">VW23_025395</name>
</gene>
<dbReference type="AlphaFoldDB" id="A0A1E5XL80"/>
<dbReference type="EMBL" id="LAJE02000285">
    <property type="protein sequence ID" value="OEO29361.1"/>
    <property type="molecule type" value="Genomic_DNA"/>
</dbReference>
<keyword evidence="3" id="KW-1185">Reference proteome</keyword>
<feature type="region of interest" description="Disordered" evidence="1">
    <location>
        <begin position="34"/>
        <end position="63"/>
    </location>
</feature>